<dbReference type="Proteomes" id="UP000321306">
    <property type="component" value="Unassembled WGS sequence"/>
</dbReference>
<dbReference type="InterPro" id="IPR047928">
    <property type="entry name" value="Perm_prefix_1"/>
</dbReference>
<evidence type="ECO:0000313" key="1">
    <source>
        <dbReference type="EMBL" id="GEM46527.1"/>
    </source>
</evidence>
<accession>A0A511N1X9</accession>
<sequence length="348" mass="38852">MRELQRYLQQATRGLPAHQKQDLWQELEADILERVGHLRSFGLTEQEALQKTLAQFGAAHSIQQGMHQVYTVPRVTRWFAGLMATGSLVVLSSAAATTTIATHAFGWTYLYAALDDLKQQLTEQQVKVEQSQSALNLVLPAGQQVSLPLTEFNHQDNHLVLNNLLDAALRANLNISVTGWETLNVQLEQVKLTLSAPIKATRTYRLWEGEQQSNFKSWYQEAARGWFEYGLYKKDAALAKSTPLLTADSTLKGHNPALANQIVAAAVYREGHEVYTDATKVDAQGNYTLKVPSGTYRMLPRRADVQNNTLGLMVFSGKYTSGASKPFTIIPTQQKQLKVQARQTVQVK</sequence>
<name>A0A511N1X9_DEIC1</name>
<keyword evidence="2" id="KW-1185">Reference proteome</keyword>
<comment type="caution">
    <text evidence="1">The sequence shown here is derived from an EMBL/GenBank/DDBJ whole genome shotgun (WGS) entry which is preliminary data.</text>
</comment>
<dbReference type="RefSeq" id="WP_146884339.1">
    <property type="nucleotide sequence ID" value="NZ_BJXB01000008.1"/>
</dbReference>
<proteinExistence type="predicted"/>
<dbReference type="AlphaFoldDB" id="A0A511N1X9"/>
<dbReference type="NCBIfam" id="NF038403">
    <property type="entry name" value="perm_prefix_1"/>
    <property type="match status" value="1"/>
</dbReference>
<evidence type="ECO:0000313" key="2">
    <source>
        <dbReference type="Proteomes" id="UP000321306"/>
    </source>
</evidence>
<dbReference type="EMBL" id="BJXB01000008">
    <property type="protein sequence ID" value="GEM46527.1"/>
    <property type="molecule type" value="Genomic_DNA"/>
</dbReference>
<dbReference type="OrthoDB" id="74316at2"/>
<organism evidence="1 2">
    <name type="scientific">Deinococcus cellulosilyticus (strain DSM 18568 / NBRC 106333 / KACC 11606 / 5516J-15)</name>
    <dbReference type="NCBI Taxonomy" id="1223518"/>
    <lineage>
        <taxon>Bacteria</taxon>
        <taxon>Thermotogati</taxon>
        <taxon>Deinococcota</taxon>
        <taxon>Deinococci</taxon>
        <taxon>Deinococcales</taxon>
        <taxon>Deinococcaceae</taxon>
        <taxon>Deinococcus</taxon>
    </lineage>
</organism>
<reference evidence="1 2" key="1">
    <citation type="submission" date="2019-07" db="EMBL/GenBank/DDBJ databases">
        <title>Whole genome shotgun sequence of Deinococcus cellulosilyticus NBRC 106333.</title>
        <authorList>
            <person name="Hosoyama A."/>
            <person name="Uohara A."/>
            <person name="Ohji S."/>
            <person name="Ichikawa N."/>
        </authorList>
    </citation>
    <scope>NUCLEOTIDE SEQUENCE [LARGE SCALE GENOMIC DNA]</scope>
    <source>
        <strain evidence="1 2">NBRC 106333</strain>
    </source>
</reference>
<gene>
    <name evidence="1" type="ORF">DC3_21620</name>
</gene>
<protein>
    <submittedName>
        <fullName evidence="1">Uncharacterized protein</fullName>
    </submittedName>
</protein>